<feature type="binding site" evidence="3">
    <location>
        <position position="68"/>
    </location>
    <ligand>
        <name>Mg(2+)</name>
        <dbReference type="ChEBI" id="CHEBI:18420"/>
        <label>1</label>
    </ligand>
</feature>
<organism evidence="4 5">
    <name type="scientific">Yoonia litorea</name>
    <dbReference type="NCBI Taxonomy" id="1123755"/>
    <lineage>
        <taxon>Bacteria</taxon>
        <taxon>Pseudomonadati</taxon>
        <taxon>Pseudomonadota</taxon>
        <taxon>Alphaproteobacteria</taxon>
        <taxon>Rhodobacterales</taxon>
        <taxon>Paracoccaceae</taxon>
        <taxon>Yoonia</taxon>
    </lineage>
</organism>
<dbReference type="OrthoDB" id="9798107at2"/>
<dbReference type="EMBL" id="FOZM01000001">
    <property type="protein sequence ID" value="SFS13891.1"/>
    <property type="molecule type" value="Genomic_DNA"/>
</dbReference>
<evidence type="ECO:0000256" key="2">
    <source>
        <dbReference type="ARBA" id="ARBA00022801"/>
    </source>
</evidence>
<keyword evidence="2 4" id="KW-0378">Hydrolase</keyword>
<evidence type="ECO:0000256" key="3">
    <source>
        <dbReference type="PIRSR" id="PIRSR605502-1"/>
    </source>
</evidence>
<comment type="similarity">
    <text evidence="1">Belongs to the ADP-ribosylglycohydrolase family.</text>
</comment>
<feature type="binding site" evidence="3">
    <location>
        <position position="303"/>
    </location>
    <ligand>
        <name>Mg(2+)</name>
        <dbReference type="ChEBI" id="CHEBI:18420"/>
        <label>1</label>
    </ligand>
</feature>
<keyword evidence="3" id="KW-0479">Metal-binding</keyword>
<dbReference type="Proteomes" id="UP000198926">
    <property type="component" value="Unassembled WGS sequence"/>
</dbReference>
<feature type="binding site" evidence="3">
    <location>
        <position position="300"/>
    </location>
    <ligand>
        <name>Mg(2+)</name>
        <dbReference type="ChEBI" id="CHEBI:18420"/>
        <label>1</label>
    </ligand>
</feature>
<reference evidence="4 5" key="1">
    <citation type="submission" date="2016-10" db="EMBL/GenBank/DDBJ databases">
        <authorList>
            <person name="de Groot N.N."/>
        </authorList>
    </citation>
    <scope>NUCLEOTIDE SEQUENCE [LARGE SCALE GENOMIC DNA]</scope>
    <source>
        <strain evidence="4 5">DSM 29433</strain>
    </source>
</reference>
<feature type="binding site" evidence="3">
    <location>
        <position position="302"/>
    </location>
    <ligand>
        <name>Mg(2+)</name>
        <dbReference type="ChEBI" id="CHEBI:18420"/>
        <label>2</label>
    </ligand>
</feature>
<keyword evidence="5" id="KW-1185">Reference proteome</keyword>
<dbReference type="Pfam" id="PF03747">
    <property type="entry name" value="ADP_ribosyl_GH"/>
    <property type="match status" value="1"/>
</dbReference>
<dbReference type="PANTHER" id="PTHR16222">
    <property type="entry name" value="ADP-RIBOSYLGLYCOHYDROLASE"/>
    <property type="match status" value="1"/>
</dbReference>
<dbReference type="InterPro" id="IPR036705">
    <property type="entry name" value="Ribosyl_crysJ1_sf"/>
</dbReference>
<accession>A0A1I6ME05</accession>
<dbReference type="InterPro" id="IPR050792">
    <property type="entry name" value="ADP-ribosylglycohydrolase"/>
</dbReference>
<gene>
    <name evidence="4" type="ORF">SAMN05444714_1620</name>
</gene>
<dbReference type="InterPro" id="IPR005502">
    <property type="entry name" value="Ribosyl_crysJ1"/>
</dbReference>
<keyword evidence="3" id="KW-0460">Magnesium</keyword>
<feature type="binding site" evidence="3">
    <location>
        <position position="69"/>
    </location>
    <ligand>
        <name>Mg(2+)</name>
        <dbReference type="ChEBI" id="CHEBI:18420"/>
        <label>1</label>
    </ligand>
</feature>
<dbReference type="GO" id="GO:0016787">
    <property type="term" value="F:hydrolase activity"/>
    <property type="evidence" value="ECO:0007669"/>
    <property type="project" value="UniProtKB-KW"/>
</dbReference>
<dbReference type="PANTHER" id="PTHR16222:SF24">
    <property type="entry name" value="ADP-RIBOSYLHYDROLASE ARH3"/>
    <property type="match status" value="1"/>
</dbReference>
<dbReference type="Gene3D" id="1.10.4080.10">
    <property type="entry name" value="ADP-ribosylation/Crystallin J1"/>
    <property type="match status" value="1"/>
</dbReference>
<dbReference type="AlphaFoldDB" id="A0A1I6ME05"/>
<proteinExistence type="inferred from homology"/>
<name>A0A1I6ME05_9RHOB</name>
<feature type="binding site" evidence="3">
    <location>
        <position position="70"/>
    </location>
    <ligand>
        <name>Mg(2+)</name>
        <dbReference type="ChEBI" id="CHEBI:18420"/>
        <label>1</label>
    </ligand>
</feature>
<comment type="cofactor">
    <cofactor evidence="3">
        <name>Mg(2+)</name>
        <dbReference type="ChEBI" id="CHEBI:18420"/>
    </cofactor>
    <text evidence="3">Binds 2 magnesium ions per subunit.</text>
</comment>
<dbReference type="STRING" id="1123755.SAMN05444714_1620"/>
<evidence type="ECO:0000313" key="5">
    <source>
        <dbReference type="Proteomes" id="UP000198926"/>
    </source>
</evidence>
<protein>
    <submittedName>
        <fullName evidence="4">ADP-ribosylglycohydrolase</fullName>
    </submittedName>
</protein>
<dbReference type="RefSeq" id="WP_090206173.1">
    <property type="nucleotide sequence ID" value="NZ_FOZM01000001.1"/>
</dbReference>
<evidence type="ECO:0000313" key="4">
    <source>
        <dbReference type="EMBL" id="SFS13891.1"/>
    </source>
</evidence>
<evidence type="ECO:0000256" key="1">
    <source>
        <dbReference type="ARBA" id="ARBA00010702"/>
    </source>
</evidence>
<dbReference type="SUPFAM" id="SSF101478">
    <property type="entry name" value="ADP-ribosylglycohydrolase"/>
    <property type="match status" value="1"/>
</dbReference>
<sequence>MHKPDELVQKIHSGLLVAGIGDALGAPTEQYTMSEIRDRFGDGLLDRFVAPQPDTFAGANGGKIAEITDDASQMYYLARKLIERGPAFSNADWIDCLVEWRETSPKAGFMGPSTEALISALKDGRDPTRFGIIGTSDRKMTNIGATNGAAMRCAPIGMCHPGDLAATCEMTLLTCLPSHDASVAIEAACAIACGTSGAMTAGATVADVIEACREGASRGRRLAATHARLEAGPRFAARMEMALSIAGTVENDWQVLERLEAEVGNSVLAAESVPCAIGIFAYAKGDPWLIVRLAASIGNDSDSIAAMAGAMGGALKGPEAVPAEIVRQFRRANPDFDLAAMAETLAAAFDLNETSVA</sequence>
<dbReference type="GO" id="GO:0046872">
    <property type="term" value="F:metal ion binding"/>
    <property type="evidence" value="ECO:0007669"/>
    <property type="project" value="UniProtKB-KW"/>
</dbReference>